<dbReference type="GeneID" id="37229316"/>
<dbReference type="STRING" id="1448316.A0A395GP81"/>
<organism evidence="2 3">
    <name type="scientific">Aspergillus ibericus CBS 121593</name>
    <dbReference type="NCBI Taxonomy" id="1448316"/>
    <lineage>
        <taxon>Eukaryota</taxon>
        <taxon>Fungi</taxon>
        <taxon>Dikarya</taxon>
        <taxon>Ascomycota</taxon>
        <taxon>Pezizomycotina</taxon>
        <taxon>Eurotiomycetes</taxon>
        <taxon>Eurotiomycetidae</taxon>
        <taxon>Eurotiales</taxon>
        <taxon>Aspergillaceae</taxon>
        <taxon>Aspergillus</taxon>
        <taxon>Aspergillus subgen. Circumdati</taxon>
    </lineage>
</organism>
<dbReference type="Proteomes" id="UP000249402">
    <property type="component" value="Unassembled WGS sequence"/>
</dbReference>
<gene>
    <name evidence="2" type="ORF">BO80DRAFT_504867</name>
</gene>
<name>A0A395GP81_9EURO</name>
<protein>
    <submittedName>
        <fullName evidence="2">Uncharacterized protein</fullName>
    </submittedName>
</protein>
<evidence type="ECO:0000256" key="1">
    <source>
        <dbReference type="SAM" id="MobiDB-lite"/>
    </source>
</evidence>
<feature type="compositionally biased region" description="Low complexity" evidence="1">
    <location>
        <begin position="219"/>
        <end position="232"/>
    </location>
</feature>
<dbReference type="RefSeq" id="XP_025571512.1">
    <property type="nucleotide sequence ID" value="XM_025724451.1"/>
</dbReference>
<evidence type="ECO:0000313" key="3">
    <source>
        <dbReference type="Proteomes" id="UP000249402"/>
    </source>
</evidence>
<reference evidence="2 3" key="1">
    <citation type="submission" date="2018-02" db="EMBL/GenBank/DDBJ databases">
        <title>The genomes of Aspergillus section Nigri reveals drivers in fungal speciation.</title>
        <authorList>
            <consortium name="DOE Joint Genome Institute"/>
            <person name="Vesth T.C."/>
            <person name="Nybo J."/>
            <person name="Theobald S."/>
            <person name="Brandl J."/>
            <person name="Frisvad J.C."/>
            <person name="Nielsen K.F."/>
            <person name="Lyhne E.K."/>
            <person name="Kogle M.E."/>
            <person name="Kuo A."/>
            <person name="Riley R."/>
            <person name="Clum A."/>
            <person name="Nolan M."/>
            <person name="Lipzen A."/>
            <person name="Salamov A."/>
            <person name="Henrissat B."/>
            <person name="Wiebenga A."/>
            <person name="De vries R.P."/>
            <person name="Grigoriev I.V."/>
            <person name="Mortensen U.H."/>
            <person name="Andersen M.R."/>
            <person name="Baker S.E."/>
        </authorList>
    </citation>
    <scope>NUCLEOTIDE SEQUENCE [LARGE SCALE GENOMIC DNA]</scope>
    <source>
        <strain evidence="2 3">CBS 121593</strain>
    </source>
</reference>
<dbReference type="OrthoDB" id="4171340at2759"/>
<dbReference type="VEuPathDB" id="FungiDB:BO80DRAFT_504867"/>
<evidence type="ECO:0000313" key="2">
    <source>
        <dbReference type="EMBL" id="RAK97184.1"/>
    </source>
</evidence>
<accession>A0A395GP81</accession>
<feature type="compositionally biased region" description="Basic and acidic residues" evidence="1">
    <location>
        <begin position="258"/>
        <end position="277"/>
    </location>
</feature>
<feature type="region of interest" description="Disordered" evidence="1">
    <location>
        <begin position="1"/>
        <end position="59"/>
    </location>
</feature>
<proteinExistence type="predicted"/>
<keyword evidence="3" id="KW-1185">Reference proteome</keyword>
<dbReference type="EMBL" id="KZ824465">
    <property type="protein sequence ID" value="RAK97184.1"/>
    <property type="molecule type" value="Genomic_DNA"/>
</dbReference>
<sequence>MFNPHLPIPGRREHHPIVITSDDSDSDDIIADEAEEAREEEEVEEEDSDEDLDHDTDSDEMQLDYSLHSRPQSGIMGYAYPTTQTPHLGPSLYQATLDQERRMRTRLREERHAALCVLLDRELLTIQALAAQETLPQSRRRFLARLLAPEDPESAASIRADRFTVQHPAGASGSGSLLSSATAMIVPRRVVDVYETDDAGWRKPERGGRGGERSAAMQSSPASVGSGSVSSAKMKGRMGTPDRVGRGTKGRGLQSSSYRERERERERERRRGLFEGV</sequence>
<feature type="compositionally biased region" description="Acidic residues" evidence="1">
    <location>
        <begin position="22"/>
        <end position="59"/>
    </location>
</feature>
<feature type="region of interest" description="Disordered" evidence="1">
    <location>
        <begin position="200"/>
        <end position="277"/>
    </location>
</feature>
<dbReference type="AlphaFoldDB" id="A0A395GP81"/>
<feature type="compositionally biased region" description="Basic and acidic residues" evidence="1">
    <location>
        <begin position="200"/>
        <end position="212"/>
    </location>
</feature>